<keyword evidence="4" id="KW-1185">Reference proteome</keyword>
<reference evidence="3 4" key="1">
    <citation type="submission" date="2019-06" db="EMBL/GenBank/DDBJ databases">
        <title>Genome of Methylobacterium sp. 17Sr1-39.</title>
        <authorList>
            <person name="Seo T."/>
        </authorList>
    </citation>
    <scope>NUCLEOTIDE SEQUENCE [LARGE SCALE GENOMIC DNA]</scope>
    <source>
        <strain evidence="3 4">17Sr1-39</strain>
    </source>
</reference>
<evidence type="ECO:0000259" key="2">
    <source>
        <dbReference type="Pfam" id="PF18812"/>
    </source>
</evidence>
<evidence type="ECO:0000313" key="3">
    <source>
        <dbReference type="EMBL" id="TNC08465.1"/>
    </source>
</evidence>
<dbReference type="OrthoDB" id="7524317at2"/>
<evidence type="ECO:0000259" key="1">
    <source>
        <dbReference type="Pfam" id="PF04233"/>
    </source>
</evidence>
<dbReference type="AlphaFoldDB" id="A0A5C4LB15"/>
<evidence type="ECO:0000313" key="4">
    <source>
        <dbReference type="Proteomes" id="UP000305267"/>
    </source>
</evidence>
<dbReference type="EMBL" id="VDDA01000023">
    <property type="protein sequence ID" value="TNC08465.1"/>
    <property type="molecule type" value="Genomic_DNA"/>
</dbReference>
<dbReference type="InterPro" id="IPR041301">
    <property type="entry name" value="PBECR3"/>
</dbReference>
<feature type="domain" description="Phage head morphogenesis" evidence="1">
    <location>
        <begin position="292"/>
        <end position="400"/>
    </location>
</feature>
<dbReference type="Pfam" id="PF04233">
    <property type="entry name" value="Phage_Mu_F"/>
    <property type="match status" value="1"/>
</dbReference>
<comment type="caution">
    <text evidence="3">The sequence shown here is derived from an EMBL/GenBank/DDBJ whole genome shotgun (WGS) entry which is preliminary data.</text>
</comment>
<name>A0A5C4LB15_9HYPH</name>
<organism evidence="3 4">
    <name type="scientific">Methylobacterium terricola</name>
    <dbReference type="NCBI Taxonomy" id="2583531"/>
    <lineage>
        <taxon>Bacteria</taxon>
        <taxon>Pseudomonadati</taxon>
        <taxon>Pseudomonadota</taxon>
        <taxon>Alphaproteobacteria</taxon>
        <taxon>Hyphomicrobiales</taxon>
        <taxon>Methylobacteriaceae</taxon>
        <taxon>Methylobacterium</taxon>
    </lineage>
</organism>
<gene>
    <name evidence="3" type="ORF">FF100_29415</name>
</gene>
<evidence type="ECO:0008006" key="5">
    <source>
        <dbReference type="Google" id="ProtNLM"/>
    </source>
</evidence>
<sequence length="563" mass="59699">MSGGTAPAVVALATYAADSLLTNAAEKVARHLMSEAGVDEEAATSLVTGALDGAGLGGLLKAEGVGILAELRRELAATVDAALDEMSRHVEEAHGDFDEDVREAALAAIEERRRAWHDKVAAIGAPAGKAAFSKRWRRPDPLPFDRPATRRAIRAITGRIAGALTRIRDEAVAAARGFGKLAKAAPDPEDAEQARREADRFVDRLDLSDLGGLAPDLADDLAGVASDAVRRTMAQVGADGLDTLVDQVNEGAVAQARARAAELVGMRWDADGNLVEARRASYRIDETTREMLRETIVSGLSRNIGSDAIADEIEGSYAFSAERALTIAETEVASVNGQASLESYHAAREAGVGVRKQWFAEDGCCAACQANAEAGPIDLDDEFPSGDDTTPAHPKCRCVVGPVVEDPPEAVGKAYDPRQERDERGRWTSGLSSALSAAGQKAAPVVRASLGTVTRAARIHALTGVDVRGFKHTLTNEGIKHILAKHGSAQERARGQIPVSKEDFAQVAVIVRRPDTVQAGPASKANGQPRLVFTKAIDGVTYTCIGEIQRGKRRIEVVTLWKK</sequence>
<protein>
    <recommendedName>
        <fullName evidence="5">Phage Mu protein F like protein</fullName>
    </recommendedName>
</protein>
<accession>A0A5C4LB15</accession>
<dbReference type="InterPro" id="IPR006528">
    <property type="entry name" value="Phage_head_morphogenesis_dom"/>
</dbReference>
<feature type="domain" description="Phage-Barnase-EndoU-ColicinE5/D-RelE like nuclease 3" evidence="2">
    <location>
        <begin position="456"/>
        <end position="562"/>
    </location>
</feature>
<proteinExistence type="predicted"/>
<dbReference type="Proteomes" id="UP000305267">
    <property type="component" value="Unassembled WGS sequence"/>
</dbReference>
<dbReference type="Pfam" id="PF18812">
    <property type="entry name" value="PBECR3"/>
    <property type="match status" value="1"/>
</dbReference>